<protein>
    <submittedName>
        <fullName evidence="3">Uncharacterized protein</fullName>
    </submittedName>
</protein>
<dbReference type="Proteomes" id="UP000044602">
    <property type="component" value="Unassembled WGS sequence"/>
</dbReference>
<dbReference type="STRING" id="100787.A0A0G4LUL4"/>
<dbReference type="InterPro" id="IPR032675">
    <property type="entry name" value="LRR_dom_sf"/>
</dbReference>
<dbReference type="SUPFAM" id="SSF52058">
    <property type="entry name" value="L domain-like"/>
    <property type="match status" value="1"/>
</dbReference>
<evidence type="ECO:0000313" key="4">
    <source>
        <dbReference type="Proteomes" id="UP000044602"/>
    </source>
</evidence>
<dbReference type="InterPro" id="IPR001611">
    <property type="entry name" value="Leu-rich_rpt"/>
</dbReference>
<keyword evidence="4" id="KW-1185">Reference proteome</keyword>
<proteinExistence type="predicted"/>
<dbReference type="PANTHER" id="PTHR15454">
    <property type="entry name" value="NISCHARIN RELATED"/>
    <property type="match status" value="1"/>
</dbReference>
<dbReference type="Pfam" id="PF13855">
    <property type="entry name" value="LRR_8"/>
    <property type="match status" value="1"/>
</dbReference>
<evidence type="ECO:0000313" key="3">
    <source>
        <dbReference type="EMBL" id="CRK25687.1"/>
    </source>
</evidence>
<evidence type="ECO:0000256" key="1">
    <source>
        <dbReference type="ARBA" id="ARBA00022614"/>
    </source>
</evidence>
<dbReference type="SMART" id="SM00369">
    <property type="entry name" value="LRR_TYP"/>
    <property type="match status" value="3"/>
</dbReference>
<dbReference type="EMBL" id="CVQH01019236">
    <property type="protein sequence ID" value="CRK25687.1"/>
    <property type="molecule type" value="Genomic_DNA"/>
</dbReference>
<gene>
    <name evidence="3" type="ORF">BN1708_018172</name>
</gene>
<dbReference type="PANTHER" id="PTHR15454:SF56">
    <property type="entry name" value="PROTEIN PHOSPHATASE 1 REGULATORY SUBUNIT 7-RELATED"/>
    <property type="match status" value="1"/>
</dbReference>
<evidence type="ECO:0000256" key="2">
    <source>
        <dbReference type="ARBA" id="ARBA00022737"/>
    </source>
</evidence>
<sequence length="145" mass="16476">MLNELRVLNLSYNDIGDMPQRSIKAWPQLVELYLSGNELTTLPADDLEDSSLLQVLHINGNKFTNLPADISRAKKLTVLDCGNNSLKYNIANVPYDWNWNLNPKLRYLNLSGNKRLEIKQTVVGPGAANREQLADFNRLQNLRVL</sequence>
<dbReference type="AlphaFoldDB" id="A0A0G4LUL4"/>
<dbReference type="Gene3D" id="3.80.10.10">
    <property type="entry name" value="Ribonuclease Inhibitor"/>
    <property type="match status" value="1"/>
</dbReference>
<keyword evidence="1" id="KW-0433">Leucine-rich repeat</keyword>
<organism evidence="3 4">
    <name type="scientific">Verticillium longisporum</name>
    <name type="common">Verticillium dahliae var. longisporum</name>
    <dbReference type="NCBI Taxonomy" id="100787"/>
    <lineage>
        <taxon>Eukaryota</taxon>
        <taxon>Fungi</taxon>
        <taxon>Dikarya</taxon>
        <taxon>Ascomycota</taxon>
        <taxon>Pezizomycotina</taxon>
        <taxon>Sordariomycetes</taxon>
        <taxon>Hypocreomycetidae</taxon>
        <taxon>Glomerellales</taxon>
        <taxon>Plectosphaerellaceae</taxon>
        <taxon>Verticillium</taxon>
    </lineage>
</organism>
<reference evidence="3 4" key="1">
    <citation type="submission" date="2015-05" db="EMBL/GenBank/DDBJ databases">
        <authorList>
            <person name="Wang D.B."/>
            <person name="Wang M."/>
        </authorList>
    </citation>
    <scope>NUCLEOTIDE SEQUENCE [LARGE SCALE GENOMIC DNA]</scope>
    <source>
        <strain evidence="3">VL1</strain>
    </source>
</reference>
<dbReference type="InterPro" id="IPR003591">
    <property type="entry name" value="Leu-rich_rpt_typical-subtyp"/>
</dbReference>
<dbReference type="Pfam" id="PF13516">
    <property type="entry name" value="LRR_6"/>
    <property type="match status" value="1"/>
</dbReference>
<name>A0A0G4LUL4_VERLO</name>
<keyword evidence="2" id="KW-0677">Repeat</keyword>
<dbReference type="GO" id="GO:0005737">
    <property type="term" value="C:cytoplasm"/>
    <property type="evidence" value="ECO:0007669"/>
    <property type="project" value="TreeGrafter"/>
</dbReference>
<feature type="non-terminal residue" evidence="3">
    <location>
        <position position="145"/>
    </location>
</feature>
<accession>A0A0G4LUL4</accession>